<dbReference type="PROSITE" id="PS50949">
    <property type="entry name" value="HTH_GNTR"/>
    <property type="match status" value="1"/>
</dbReference>
<dbReference type="EMBL" id="CP043499">
    <property type="protein sequence ID" value="QFY62516.1"/>
    <property type="molecule type" value="Genomic_DNA"/>
</dbReference>
<reference evidence="6 7" key="1">
    <citation type="submission" date="2019-08" db="EMBL/GenBank/DDBJ databases">
        <title>Prosopis cineraria nodule microbiome.</title>
        <authorList>
            <person name="Ali R."/>
            <person name="Chaluvadi S.R."/>
            <person name="Wang X."/>
        </authorList>
    </citation>
    <scope>NUCLEOTIDE SEQUENCE [LARGE SCALE GENOMIC DNA]</scope>
    <source>
        <strain evidence="6 7">BG7</strain>
        <plasmid evidence="6 7">unnamed</plasmid>
    </source>
</reference>
<dbReference type="GO" id="GO:0003700">
    <property type="term" value="F:DNA-binding transcription factor activity"/>
    <property type="evidence" value="ECO:0007669"/>
    <property type="project" value="InterPro"/>
</dbReference>
<keyword evidence="7" id="KW-1185">Reference proteome</keyword>
<dbReference type="OrthoDB" id="8638122at2"/>
<dbReference type="AlphaFoldDB" id="A0A5Q0CFA1"/>
<protein>
    <submittedName>
        <fullName evidence="6">GntR family transcriptional regulator</fullName>
    </submittedName>
</protein>
<keyword evidence="6" id="KW-0614">Plasmid</keyword>
<dbReference type="InterPro" id="IPR036388">
    <property type="entry name" value="WH-like_DNA-bd_sf"/>
</dbReference>
<dbReference type="SMART" id="SM00895">
    <property type="entry name" value="FCD"/>
    <property type="match status" value="1"/>
</dbReference>
<dbReference type="Proteomes" id="UP000326881">
    <property type="component" value="Plasmid unnamed"/>
</dbReference>
<dbReference type="Gene3D" id="1.20.120.530">
    <property type="entry name" value="GntR ligand-binding domain-like"/>
    <property type="match status" value="1"/>
</dbReference>
<dbReference type="InterPro" id="IPR000524">
    <property type="entry name" value="Tscrpt_reg_HTH_GntR"/>
</dbReference>
<evidence type="ECO:0000259" key="4">
    <source>
        <dbReference type="PROSITE" id="PS50949"/>
    </source>
</evidence>
<dbReference type="Pfam" id="PF07729">
    <property type="entry name" value="FCD"/>
    <property type="match status" value="1"/>
</dbReference>
<dbReference type="KEGG" id="rgr:FZ934_19165"/>
<gene>
    <name evidence="5" type="ORF">FZ934_19165</name>
    <name evidence="6" type="ORF">FZ934_27825</name>
</gene>
<evidence type="ECO:0000313" key="5">
    <source>
        <dbReference type="EMBL" id="QFY62516.1"/>
    </source>
</evidence>
<dbReference type="Pfam" id="PF00392">
    <property type="entry name" value="GntR"/>
    <property type="match status" value="1"/>
</dbReference>
<name>A0A5Q0CFA1_9HYPH</name>
<dbReference type="KEGG" id="rgr:FZ934_27825"/>
<evidence type="ECO:0000256" key="3">
    <source>
        <dbReference type="ARBA" id="ARBA00023163"/>
    </source>
</evidence>
<dbReference type="InterPro" id="IPR036390">
    <property type="entry name" value="WH_DNA-bd_sf"/>
</dbReference>
<dbReference type="InterPro" id="IPR008920">
    <property type="entry name" value="TF_FadR/GntR_C"/>
</dbReference>
<accession>A0A5Q0CFA1</accession>
<dbReference type="SUPFAM" id="SSF46785">
    <property type="entry name" value="Winged helix' DNA-binding domain"/>
    <property type="match status" value="1"/>
</dbReference>
<dbReference type="EMBL" id="CP043499">
    <property type="protein sequence ID" value="QFY64013.1"/>
    <property type="molecule type" value="Genomic_DNA"/>
</dbReference>
<dbReference type="InterPro" id="IPR011711">
    <property type="entry name" value="GntR_C"/>
</dbReference>
<dbReference type="RefSeq" id="WP_153272507.1">
    <property type="nucleotide sequence ID" value="NZ_CP043499.1"/>
</dbReference>
<evidence type="ECO:0000313" key="6">
    <source>
        <dbReference type="EMBL" id="QFY64013.1"/>
    </source>
</evidence>
<dbReference type="Gene3D" id="1.10.10.10">
    <property type="entry name" value="Winged helix-like DNA-binding domain superfamily/Winged helix DNA-binding domain"/>
    <property type="match status" value="1"/>
</dbReference>
<keyword evidence="2" id="KW-0238">DNA-binding</keyword>
<dbReference type="CDD" id="cd07377">
    <property type="entry name" value="WHTH_GntR"/>
    <property type="match status" value="1"/>
</dbReference>
<geneLocation type="plasmid" evidence="6 7">
    <name>unnamed</name>
</geneLocation>
<dbReference type="SMART" id="SM00345">
    <property type="entry name" value="HTH_GNTR"/>
    <property type="match status" value="1"/>
</dbReference>
<organism evidence="6 7">
    <name type="scientific">Rhizobium grahamii</name>
    <dbReference type="NCBI Taxonomy" id="1120045"/>
    <lineage>
        <taxon>Bacteria</taxon>
        <taxon>Pseudomonadati</taxon>
        <taxon>Pseudomonadota</taxon>
        <taxon>Alphaproteobacteria</taxon>
        <taxon>Hyphomicrobiales</taxon>
        <taxon>Rhizobiaceae</taxon>
        <taxon>Rhizobium/Agrobacterium group</taxon>
        <taxon>Rhizobium</taxon>
    </lineage>
</organism>
<evidence type="ECO:0000313" key="7">
    <source>
        <dbReference type="Proteomes" id="UP000326881"/>
    </source>
</evidence>
<evidence type="ECO:0000256" key="2">
    <source>
        <dbReference type="ARBA" id="ARBA00023125"/>
    </source>
</evidence>
<sequence length="224" mass="24618">MLAEIEEGSLTSKAAAQIRNMLIEGHFGPGEKLSEIQVASQLGISRNTLREVFRILASQGLLIHVPNRGAFVAAPDEAAVIDIYRTRRVIQRGAVHAAALGHPALARMQALIAEAENMRDAGNWQAVGTLNMDFHRAMVEFCDSSRLSACFDLVMAELRLVFGQLTDTGHLHEPYVELNASLCKLLLEGRTAEALSLLDHYLVQSERSVLAALHRRRAEPRSST</sequence>
<dbReference type="PANTHER" id="PTHR43537">
    <property type="entry name" value="TRANSCRIPTIONAL REGULATOR, GNTR FAMILY"/>
    <property type="match status" value="1"/>
</dbReference>
<dbReference type="GO" id="GO:0003677">
    <property type="term" value="F:DNA binding"/>
    <property type="evidence" value="ECO:0007669"/>
    <property type="project" value="UniProtKB-KW"/>
</dbReference>
<dbReference type="PRINTS" id="PR00035">
    <property type="entry name" value="HTHGNTR"/>
</dbReference>
<feature type="domain" description="HTH gntR-type" evidence="4">
    <location>
        <begin position="8"/>
        <end position="75"/>
    </location>
</feature>
<keyword evidence="3" id="KW-0804">Transcription</keyword>
<dbReference type="SUPFAM" id="SSF48008">
    <property type="entry name" value="GntR ligand-binding domain-like"/>
    <property type="match status" value="1"/>
</dbReference>
<dbReference type="PANTHER" id="PTHR43537:SF5">
    <property type="entry name" value="UXU OPERON TRANSCRIPTIONAL REGULATOR"/>
    <property type="match status" value="1"/>
</dbReference>
<keyword evidence="1" id="KW-0805">Transcription regulation</keyword>
<proteinExistence type="predicted"/>
<evidence type="ECO:0000256" key="1">
    <source>
        <dbReference type="ARBA" id="ARBA00023015"/>
    </source>
</evidence>